<dbReference type="InterPro" id="IPR012674">
    <property type="entry name" value="Calycin"/>
</dbReference>
<proteinExistence type="evidence at transcript level"/>
<evidence type="ECO:0000313" key="2">
    <source>
        <dbReference type="EMBL" id="JAP66647.1"/>
    </source>
</evidence>
<name>A0A131XJA9_9ACAR</name>
<dbReference type="EMBL" id="GEFH01001934">
    <property type="protein sequence ID" value="JAP66647.1"/>
    <property type="molecule type" value="mRNA"/>
</dbReference>
<reference evidence="2" key="1">
    <citation type="journal article" date="2017" name="Ticks Tick Borne Dis.">
        <title>An insight into the sialome of Hyalomma excavatum.</title>
        <authorList>
            <person name="Ribeiro J.M."/>
            <person name="Slovak M."/>
            <person name="Francischetti I.M."/>
        </authorList>
    </citation>
    <scope>NUCLEOTIDE SEQUENCE</scope>
    <source>
        <strain evidence="2">Samish</strain>
        <tissue evidence="2">Salivary glands</tissue>
    </source>
</reference>
<organism evidence="2">
    <name type="scientific">Hyalomma excavatum</name>
    <dbReference type="NCBI Taxonomy" id="257692"/>
    <lineage>
        <taxon>Eukaryota</taxon>
        <taxon>Metazoa</taxon>
        <taxon>Ecdysozoa</taxon>
        <taxon>Arthropoda</taxon>
        <taxon>Chelicerata</taxon>
        <taxon>Arachnida</taxon>
        <taxon>Acari</taxon>
        <taxon>Parasitiformes</taxon>
        <taxon>Ixodida</taxon>
        <taxon>Ixodoidea</taxon>
        <taxon>Ixodidae</taxon>
        <taxon>Hyalomminae</taxon>
        <taxon>Hyalomma</taxon>
    </lineage>
</organism>
<keyword evidence="1" id="KW-0732">Signal</keyword>
<evidence type="ECO:0000256" key="1">
    <source>
        <dbReference type="SAM" id="SignalP"/>
    </source>
</evidence>
<accession>A0A131XJA9</accession>
<protein>
    <submittedName>
        <fullName evidence="2">Uncharacterized protein</fullName>
    </submittedName>
</protein>
<sequence length="185" mass="21302">RNPHPAYVRAMLRFEFAIIFALWAAAQAAVQRGDLHKALNTTEDIWLKQRSYNILHHTCVRHKKEFLNETDYVFHETYQHSDAQTQTELHAKLHDHQTPPYMVVSLQQGSTTGLQYTLQYWDDDDKCGVLTFEHTTDGRQCEMHVWDSNIGGSQSECEAQYKALCPGTPYVVYPPDCRSQADGNN</sequence>
<feature type="signal peptide" evidence="1">
    <location>
        <begin position="1"/>
        <end position="28"/>
    </location>
</feature>
<dbReference type="AlphaFoldDB" id="A0A131XJA9"/>
<dbReference type="Gene3D" id="2.40.128.20">
    <property type="match status" value="1"/>
</dbReference>
<dbReference type="SUPFAM" id="SSF50814">
    <property type="entry name" value="Lipocalins"/>
    <property type="match status" value="1"/>
</dbReference>
<feature type="non-terminal residue" evidence="2">
    <location>
        <position position="1"/>
    </location>
</feature>
<feature type="chain" id="PRO_5007283838" evidence="1">
    <location>
        <begin position="29"/>
        <end position="185"/>
    </location>
</feature>